<dbReference type="PIRSF" id="PIRSF038959">
    <property type="entry name" value="SdpI"/>
    <property type="match status" value="1"/>
</dbReference>
<feature type="transmembrane region" description="Helical" evidence="1">
    <location>
        <begin position="113"/>
        <end position="134"/>
    </location>
</feature>
<sequence>MWSKKSTFVVLFLILVSFGISVYFYPTLPEKMVSHWNAGGEPDGFSGKDFGAFMIPTIIAALFLLFQFLPKIDPLARNYAKFRKYYDGLVVVISAFLFYIHALMILWNLGVRFSINIVMILPMAALFFFIGILLDHVEQNWFVGIRTPWTLSDKDVWKKTNRIAARLFKIIGVLSLVGLFFGEWGIFFVIVPAICAVFYAIVYSYVIYRKKGVRRQ</sequence>
<comment type="caution">
    <text evidence="3">The sequence shown here is derived from an EMBL/GenBank/DDBJ whole genome shotgun (WGS) entry which is preliminary data.</text>
</comment>
<reference evidence="4" key="1">
    <citation type="submission" date="2017-09" db="EMBL/GenBank/DDBJ databases">
        <title>Depth-based differentiation of microbial function through sediment-hosted aquifers and enrichment of novel symbionts in the deep terrestrial subsurface.</title>
        <authorList>
            <person name="Probst A.J."/>
            <person name="Ladd B."/>
            <person name="Jarett J.K."/>
            <person name="Geller-Mcgrath D.E."/>
            <person name="Sieber C.M.K."/>
            <person name="Emerson J.B."/>
            <person name="Anantharaman K."/>
            <person name="Thomas B.C."/>
            <person name="Malmstrom R."/>
            <person name="Stieglmeier M."/>
            <person name="Klingl A."/>
            <person name="Woyke T."/>
            <person name="Ryan C.M."/>
            <person name="Banfield J.F."/>
        </authorList>
    </citation>
    <scope>NUCLEOTIDE SEQUENCE [LARGE SCALE GENOMIC DNA]</scope>
</reference>
<keyword evidence="1" id="KW-0812">Transmembrane</keyword>
<dbReference type="GO" id="GO:0009636">
    <property type="term" value="P:response to toxic substance"/>
    <property type="evidence" value="ECO:0007669"/>
    <property type="project" value="TreeGrafter"/>
</dbReference>
<feature type="transmembrane region" description="Helical" evidence="1">
    <location>
        <begin position="187"/>
        <end position="208"/>
    </location>
</feature>
<keyword evidence="1" id="KW-0472">Membrane</keyword>
<proteinExistence type="predicted"/>
<evidence type="ECO:0000313" key="3">
    <source>
        <dbReference type="EMBL" id="PJB81996.1"/>
    </source>
</evidence>
<evidence type="ECO:0000256" key="1">
    <source>
        <dbReference type="SAM" id="Phobius"/>
    </source>
</evidence>
<evidence type="ECO:0000313" key="4">
    <source>
        <dbReference type="Proteomes" id="UP000229236"/>
    </source>
</evidence>
<dbReference type="Pfam" id="PF13630">
    <property type="entry name" value="SdpI"/>
    <property type="match status" value="1"/>
</dbReference>
<evidence type="ECO:0000259" key="2">
    <source>
        <dbReference type="Pfam" id="PF07853"/>
    </source>
</evidence>
<feature type="transmembrane region" description="Helical" evidence="1">
    <location>
        <begin position="7"/>
        <end position="26"/>
    </location>
</feature>
<organism evidence="3 4">
    <name type="scientific">Candidatus Yonathbacteria bacterium CG_4_9_14_0_8_um_filter_46_47</name>
    <dbReference type="NCBI Taxonomy" id="1975106"/>
    <lineage>
        <taxon>Bacteria</taxon>
        <taxon>Candidatus Yonathiibacteriota</taxon>
    </lineage>
</organism>
<dbReference type="EMBL" id="PFTM01000068">
    <property type="protein sequence ID" value="PJB81996.1"/>
    <property type="molecule type" value="Genomic_DNA"/>
</dbReference>
<dbReference type="InterPro" id="IPR025962">
    <property type="entry name" value="SdpI/YhfL"/>
</dbReference>
<gene>
    <name evidence="3" type="ORF">CO088_04185</name>
</gene>
<dbReference type="AlphaFoldDB" id="A0A2M8D5R7"/>
<feature type="domain" description="DUF1648" evidence="2">
    <location>
        <begin position="13"/>
        <end position="59"/>
    </location>
</feature>
<dbReference type="Pfam" id="PF07853">
    <property type="entry name" value="DUF1648"/>
    <property type="match status" value="1"/>
</dbReference>
<name>A0A2M8D5R7_9BACT</name>
<feature type="transmembrane region" description="Helical" evidence="1">
    <location>
        <begin position="163"/>
        <end position="181"/>
    </location>
</feature>
<keyword evidence="1" id="KW-1133">Transmembrane helix</keyword>
<protein>
    <recommendedName>
        <fullName evidence="2">DUF1648 domain-containing protein</fullName>
    </recommendedName>
</protein>
<dbReference type="InterPro" id="IPR026272">
    <property type="entry name" value="SdpI"/>
</dbReference>
<feature type="transmembrane region" description="Helical" evidence="1">
    <location>
        <begin position="89"/>
        <end position="107"/>
    </location>
</feature>
<dbReference type="Proteomes" id="UP000229236">
    <property type="component" value="Unassembled WGS sequence"/>
</dbReference>
<accession>A0A2M8D5R7</accession>
<dbReference type="InterPro" id="IPR012867">
    <property type="entry name" value="DUF1648"/>
</dbReference>
<dbReference type="PANTHER" id="PTHR37810">
    <property type="entry name" value="IMMUNITY PROTEIN SDPI"/>
    <property type="match status" value="1"/>
</dbReference>
<dbReference type="PANTHER" id="PTHR37810:SF5">
    <property type="entry name" value="IMMUNITY PROTEIN SDPI"/>
    <property type="match status" value="1"/>
</dbReference>
<feature type="transmembrane region" description="Helical" evidence="1">
    <location>
        <begin position="50"/>
        <end position="69"/>
    </location>
</feature>